<dbReference type="SUPFAM" id="SSF50998">
    <property type="entry name" value="Quinoprotein alcohol dehydrogenase-like"/>
    <property type="match status" value="1"/>
</dbReference>
<dbReference type="InterPro" id="IPR011047">
    <property type="entry name" value="Quinoprotein_ADH-like_sf"/>
</dbReference>
<dbReference type="Pfam" id="PF22939">
    <property type="entry name" value="WHD_GPIID"/>
    <property type="match status" value="1"/>
</dbReference>
<dbReference type="InterPro" id="IPR001680">
    <property type="entry name" value="WD40_rpt"/>
</dbReference>
<dbReference type="Pfam" id="PF24883">
    <property type="entry name" value="NPHP3_N"/>
    <property type="match status" value="1"/>
</dbReference>
<evidence type="ECO:0000313" key="7">
    <source>
        <dbReference type="Proteomes" id="UP000664534"/>
    </source>
</evidence>
<dbReference type="SUPFAM" id="SSF53474">
    <property type="entry name" value="alpha/beta-Hydrolases"/>
    <property type="match status" value="1"/>
</dbReference>
<dbReference type="Gene3D" id="3.40.50.1820">
    <property type="entry name" value="alpha/beta hydrolase"/>
    <property type="match status" value="1"/>
</dbReference>
<gene>
    <name evidence="6" type="ORF">IMSHALPRED_006134</name>
</gene>
<dbReference type="OrthoDB" id="194358at2759"/>
<dbReference type="InterPro" id="IPR056884">
    <property type="entry name" value="NPHP3-like_N"/>
</dbReference>
<feature type="domain" description="Nephrocystin 3-like N-terminal" evidence="5">
    <location>
        <begin position="409"/>
        <end position="576"/>
    </location>
</feature>
<dbReference type="PANTHER" id="PTHR10039:SF16">
    <property type="entry name" value="GPI INOSITOL-DEACYLASE"/>
    <property type="match status" value="1"/>
</dbReference>
<evidence type="ECO:0000259" key="3">
    <source>
        <dbReference type="Pfam" id="PF12894"/>
    </source>
</evidence>
<feature type="domain" description="Anaphase-promoting complex subunit 4-like WD40" evidence="3">
    <location>
        <begin position="1298"/>
        <end position="1356"/>
    </location>
</feature>
<keyword evidence="7" id="KW-1185">Reference proteome</keyword>
<dbReference type="InterPro" id="IPR015943">
    <property type="entry name" value="WD40/YVTN_repeat-like_dom_sf"/>
</dbReference>
<dbReference type="SUPFAM" id="SSF52540">
    <property type="entry name" value="P-loop containing nucleoside triphosphate hydrolases"/>
    <property type="match status" value="1"/>
</dbReference>
<feature type="compositionally biased region" description="Low complexity" evidence="2">
    <location>
        <begin position="50"/>
        <end position="63"/>
    </location>
</feature>
<keyword evidence="1" id="KW-0677">Repeat</keyword>
<proteinExistence type="predicted"/>
<accession>A0A8H3IKF8</accession>
<dbReference type="Pfam" id="PF12894">
    <property type="entry name" value="ANAPC4_WD40"/>
    <property type="match status" value="1"/>
</dbReference>
<dbReference type="Proteomes" id="UP000664534">
    <property type="component" value="Unassembled WGS sequence"/>
</dbReference>
<feature type="compositionally biased region" description="Low complexity" evidence="2">
    <location>
        <begin position="25"/>
        <end position="41"/>
    </location>
</feature>
<dbReference type="PANTHER" id="PTHR10039">
    <property type="entry name" value="AMELOGENIN"/>
    <property type="match status" value="1"/>
</dbReference>
<feature type="domain" description="GPI inositol-deacylase winged helix" evidence="4">
    <location>
        <begin position="680"/>
        <end position="755"/>
    </location>
</feature>
<dbReference type="SMART" id="SM00320">
    <property type="entry name" value="WD40"/>
    <property type="match status" value="6"/>
</dbReference>
<dbReference type="InterPro" id="IPR054471">
    <property type="entry name" value="GPIID_WHD"/>
</dbReference>
<feature type="compositionally biased region" description="Polar residues" evidence="2">
    <location>
        <begin position="1281"/>
        <end position="1290"/>
    </location>
</feature>
<dbReference type="InterPro" id="IPR029058">
    <property type="entry name" value="AB_hydrolase_fold"/>
</dbReference>
<evidence type="ECO:0000256" key="1">
    <source>
        <dbReference type="ARBA" id="ARBA00022737"/>
    </source>
</evidence>
<evidence type="ECO:0000259" key="4">
    <source>
        <dbReference type="Pfam" id="PF22939"/>
    </source>
</evidence>
<comment type="caution">
    <text evidence="6">The sequence shown here is derived from an EMBL/GenBank/DDBJ whole genome shotgun (WGS) entry which is preliminary data.</text>
</comment>
<dbReference type="Gene3D" id="2.130.10.10">
    <property type="entry name" value="YVTN repeat-like/Quinoprotein amine dehydrogenase"/>
    <property type="match status" value="2"/>
</dbReference>
<organism evidence="6 7">
    <name type="scientific">Imshaugia aleurites</name>
    <dbReference type="NCBI Taxonomy" id="172621"/>
    <lineage>
        <taxon>Eukaryota</taxon>
        <taxon>Fungi</taxon>
        <taxon>Dikarya</taxon>
        <taxon>Ascomycota</taxon>
        <taxon>Pezizomycotina</taxon>
        <taxon>Lecanoromycetes</taxon>
        <taxon>OSLEUM clade</taxon>
        <taxon>Lecanoromycetidae</taxon>
        <taxon>Lecanorales</taxon>
        <taxon>Lecanorineae</taxon>
        <taxon>Parmeliaceae</taxon>
        <taxon>Imshaugia</taxon>
    </lineage>
</organism>
<evidence type="ECO:0000256" key="2">
    <source>
        <dbReference type="SAM" id="MobiDB-lite"/>
    </source>
</evidence>
<evidence type="ECO:0000259" key="5">
    <source>
        <dbReference type="Pfam" id="PF24883"/>
    </source>
</evidence>
<dbReference type="Gene3D" id="3.40.50.300">
    <property type="entry name" value="P-loop containing nucleotide triphosphate hydrolases"/>
    <property type="match status" value="1"/>
</dbReference>
<feature type="region of interest" description="Disordered" evidence="2">
    <location>
        <begin position="1"/>
        <end position="74"/>
    </location>
</feature>
<sequence>MENNERHNRGAYNPSRAPSAGGHFQPSISSELSSSPISVQSHASPRVSFNSSQPSQTTSPNSSLPTGSPQAQGRRRFSLSIRHNGDQLPDPLGLHLVCDHPDPDGDIIFVHGLGGTSKKSWCWNKDTEYFWPEWLAEEDGLTSHRVLTFGYNSDVKGAATNLNVIDFAKALLFQMKTFSDGFGMGDSRVPIGRQPITFVSHSMGGLVVKKAYVLGKYDGDYADMISQTHGIVFLATPHRGAQYAKILSNILATAPFLGPPKTYLADLEMHSMALQDINEQFRTVCGDLSLMSFFETLKTNLIGKGLFVEKLLVEKDSAVLGYPREMSDQLHADHHTICKFQNREDGNYRSVKNVLKLWASRLRPSLQRNHDSTSNPQNVDLRTRIHAICGVQERAEDDFKIMRSKAMNGTCQWITQKQAFIDWSKGTRPHENDIFWLSGLPARGKSVLASYVIDYLTSLGFGQDCQYHFFSSSHQNKRTTAYCLRSIASQLAYTNKDFRERLLTLHEETGISFSSEDQNFSVIWEKVFEGILFKMKLEPLFWILDAVDEADMPTTLMSSLAKIDSQTQIRIFISSRPMAFSLDSPISTYLLSEDDTIEDIRNYVRNAVRPILSTHEHLLREDIIDRILAKAAGSFLWVRLAIETLHDKLHTQNDIEKALTEEVPEGMEYLYDRMVEKIRTQAPRTQLMAERILTWAACCWRPLTIDEIEVALEPEFTGFISLQDTILQICGHFVSIENEKVALIHDTARHYLLNKRSGVLACIEFGAAHEHIAVRCLKHLSNEHWKSAFKSIEHSTLMGNATIANQDRLLIAEQSHPFLGYATRHWAFHVSKSSLSSELLPGTLKKFLNKFCLSWVEAIALSRNLRHLTHAAQHLKAYTKRRFRKANFNTPETPLTLSRPRDFEAERIQLWAIDFIRVVGKFGPNLVQSPSSVYRLVPPFCPSASMISKAYDLQDSSIKVTGLPSETWDDCLASVSVGKDARANKILATDAYFLTLVNSSGTVIVWFADTCIEARRLDHGEYITLARLNKYRTLLATAGTASYRIWDIAKGKELYRLPRSTYALTMVIAFGSTRSELIVGLDDCSVTCYDLATSQIKWRFDVPGREEFHGCPMIMTISPDLTKLALAWRGRPPLVWDMHGSPSQRPLRCNVRDFHDSLCYPEAMLWQVNSDSILVRCHNTKIVEWYLYDDEQRFFDHVKPHEMVLSQDGKLLLTSNSMGTISVWTFPHLSLIYQLITEGDYVRNLAFSPDGQRFYDTRGSDCNVWEPDALVRPDEQDTEDQASSGGSSMGTEPVISHDESGQAQVAALAYGFADKYFCAGREDGTVTIHDAKTGKRLRKVSAHAITSSIISLAWSYSNKYIISGDDSGRIIAKRVELKVDNSWGVFPIFDNVRLGEPVHQFVLDEEERLLLISTASTDTVWSLRGKKELCVRRWGSKQTRRWIQHPRERKQLIWIDPLVVQTFDWKTLGTSQTVQSETAEITPALGAGGTSYLQNLNLT</sequence>
<dbReference type="InterPro" id="IPR024977">
    <property type="entry name" value="Apc4-like_WD40_dom"/>
</dbReference>
<evidence type="ECO:0008006" key="8">
    <source>
        <dbReference type="Google" id="ProtNLM"/>
    </source>
</evidence>
<evidence type="ECO:0000313" key="6">
    <source>
        <dbReference type="EMBL" id="CAF9924175.1"/>
    </source>
</evidence>
<protein>
    <recommendedName>
        <fullName evidence="8">DUF676 domain-containing protein</fullName>
    </recommendedName>
</protein>
<dbReference type="InterPro" id="IPR027417">
    <property type="entry name" value="P-loop_NTPase"/>
</dbReference>
<reference evidence="6" key="1">
    <citation type="submission" date="2021-03" db="EMBL/GenBank/DDBJ databases">
        <authorList>
            <person name="Tagirdzhanova G."/>
        </authorList>
    </citation>
    <scope>NUCLEOTIDE SEQUENCE</scope>
</reference>
<name>A0A8H3IKF8_9LECA</name>
<feature type="region of interest" description="Disordered" evidence="2">
    <location>
        <begin position="1268"/>
        <end position="1296"/>
    </location>
</feature>
<dbReference type="EMBL" id="CAJPDT010000035">
    <property type="protein sequence ID" value="CAF9924175.1"/>
    <property type="molecule type" value="Genomic_DNA"/>
</dbReference>